<dbReference type="EMBL" id="MFEN01000063">
    <property type="protein sequence ID" value="OGE82840.1"/>
    <property type="molecule type" value="Genomic_DNA"/>
</dbReference>
<reference evidence="3 4" key="1">
    <citation type="journal article" date="2016" name="Nat. Commun.">
        <title>Thousands of microbial genomes shed light on interconnected biogeochemical processes in an aquifer system.</title>
        <authorList>
            <person name="Anantharaman K."/>
            <person name="Brown C.T."/>
            <person name="Hug L.A."/>
            <person name="Sharon I."/>
            <person name="Castelle C.J."/>
            <person name="Probst A.J."/>
            <person name="Thomas B.C."/>
            <person name="Singh A."/>
            <person name="Wilkins M.J."/>
            <person name="Karaoz U."/>
            <person name="Brodie E.L."/>
            <person name="Williams K.H."/>
            <person name="Hubbard S.S."/>
            <person name="Banfield J.F."/>
        </authorList>
    </citation>
    <scope>NUCLEOTIDE SEQUENCE [LARGE SCALE GENOMIC DNA]</scope>
</reference>
<keyword evidence="2" id="KW-0472">Membrane</keyword>
<gene>
    <name evidence="3" type="ORF">A2846_04335</name>
</gene>
<evidence type="ECO:0000256" key="1">
    <source>
        <dbReference type="SAM" id="MobiDB-lite"/>
    </source>
</evidence>
<protein>
    <submittedName>
        <fullName evidence="3">Uncharacterized protein</fullName>
    </submittedName>
</protein>
<sequence length="531" mass="57217">MKAVSTGKPVFPSPGLGRDQGRGRGFFPSPLWGGRGRGQVRIAHMNFNSKNEQLGIVTLEILIALGVGVIVISAVMLVSFGNQSVALDTKTANEALYLAQAGLEETRAQAREDLYGVPNSQLVQGIYTRNIFVEDIPGVDFSKIIRSIVTWATDSRSQSTELQTVVADWQLALGGDTCSQTLEGDWTSPQDWKGGYGYADIVSSNGASGLDAFARKVYLASDIKNKSPFYIIDVSDPKPVGLNLPILGSLPSLGYGLTDVSVGGSYAYASAHSTTNAAPQLVVINVSDPTNPVVEKVLDLTPPGDSAYGKTIFYYKQKVYLGLTKSTGSELRIIDVSDPSNPSEIGPGFETNTQINQIRVKDTNAYLATALDNQAWIVDVSDTSNPNQSDPFKQTFIDPSGTQEWSGHSIAFTDTSLYLGRIPRPGSNNDVDLFVLDINDLSLTPDGTLTQTKNSGFSRMVFRSNLLFVSNREPNDGFQIWDVANPASITRYDTNPINIQQTSTAGMDCEGNFIFIGQGSNRALQIIGPGP</sequence>
<organism evidence="3 4">
    <name type="scientific">Candidatus Doudnabacteria bacterium RIFCSPHIGHO2_01_FULL_49_9</name>
    <dbReference type="NCBI Taxonomy" id="1817827"/>
    <lineage>
        <taxon>Bacteria</taxon>
        <taxon>Candidatus Doudnaibacteriota</taxon>
    </lineage>
</organism>
<dbReference type="Pfam" id="PF08309">
    <property type="entry name" value="LVIVD"/>
    <property type="match status" value="3"/>
</dbReference>
<dbReference type="AlphaFoldDB" id="A0A1F5NZM5"/>
<accession>A0A1F5NZM5</accession>
<dbReference type="Proteomes" id="UP000176339">
    <property type="component" value="Unassembled WGS sequence"/>
</dbReference>
<proteinExistence type="predicted"/>
<keyword evidence="2" id="KW-1133">Transmembrane helix</keyword>
<keyword evidence="2" id="KW-0812">Transmembrane</keyword>
<dbReference type="SUPFAM" id="SSF101908">
    <property type="entry name" value="Putative isomerase YbhE"/>
    <property type="match status" value="1"/>
</dbReference>
<dbReference type="InterPro" id="IPR013211">
    <property type="entry name" value="LVIVD"/>
</dbReference>
<feature type="region of interest" description="Disordered" evidence="1">
    <location>
        <begin position="1"/>
        <end position="23"/>
    </location>
</feature>
<evidence type="ECO:0000313" key="4">
    <source>
        <dbReference type="Proteomes" id="UP000176339"/>
    </source>
</evidence>
<feature type="transmembrane region" description="Helical" evidence="2">
    <location>
        <begin position="54"/>
        <end position="80"/>
    </location>
</feature>
<comment type="caution">
    <text evidence="3">The sequence shown here is derived from an EMBL/GenBank/DDBJ whole genome shotgun (WGS) entry which is preliminary data.</text>
</comment>
<name>A0A1F5NZM5_9BACT</name>
<evidence type="ECO:0000313" key="3">
    <source>
        <dbReference type="EMBL" id="OGE82840.1"/>
    </source>
</evidence>
<evidence type="ECO:0000256" key="2">
    <source>
        <dbReference type="SAM" id="Phobius"/>
    </source>
</evidence>